<name>A0A432YQD6_9GAMM</name>
<dbReference type="Proteomes" id="UP000288259">
    <property type="component" value="Unassembled WGS sequence"/>
</dbReference>
<proteinExistence type="predicted"/>
<dbReference type="OrthoDB" id="119951at2"/>
<dbReference type="RefSeq" id="WP_126753267.1">
    <property type="nucleotide sequence ID" value="NZ_PIPY01000001.1"/>
</dbReference>
<organism evidence="1 2">
    <name type="scientific">Pseudidiomarina insulisalsae</name>
    <dbReference type="NCBI Taxonomy" id="575789"/>
    <lineage>
        <taxon>Bacteria</taxon>
        <taxon>Pseudomonadati</taxon>
        <taxon>Pseudomonadota</taxon>
        <taxon>Gammaproteobacteria</taxon>
        <taxon>Alteromonadales</taxon>
        <taxon>Idiomarinaceae</taxon>
        <taxon>Pseudidiomarina</taxon>
    </lineage>
</organism>
<sequence length="84" mass="9118">MRKYVIEPAQLNNIAAGWRDASAASVLTHLATPFRHAPEESEGLALIALGNTDGLRHEVDSLTGAHIEKNPLALKFLELFVDAN</sequence>
<evidence type="ECO:0000313" key="1">
    <source>
        <dbReference type="EMBL" id="RUO63557.1"/>
    </source>
</evidence>
<accession>A0A432YQD6</accession>
<keyword evidence="2" id="KW-1185">Reference proteome</keyword>
<evidence type="ECO:0000313" key="2">
    <source>
        <dbReference type="Proteomes" id="UP000288259"/>
    </source>
</evidence>
<reference evidence="2" key="1">
    <citation type="journal article" date="2018" name="Front. Microbiol.">
        <title>Genome-Based Analysis Reveals the Taxonomy and Diversity of the Family Idiomarinaceae.</title>
        <authorList>
            <person name="Liu Y."/>
            <person name="Lai Q."/>
            <person name="Shao Z."/>
        </authorList>
    </citation>
    <scope>NUCLEOTIDE SEQUENCE [LARGE SCALE GENOMIC DNA]</scope>
    <source>
        <strain evidence="2">CVS-6</strain>
    </source>
</reference>
<protein>
    <submittedName>
        <fullName evidence="1">Uncharacterized protein</fullName>
    </submittedName>
</protein>
<comment type="caution">
    <text evidence="1">The sequence shown here is derived from an EMBL/GenBank/DDBJ whole genome shotgun (WGS) entry which is preliminary data.</text>
</comment>
<dbReference type="EMBL" id="PIPY01000001">
    <property type="protein sequence ID" value="RUO63557.1"/>
    <property type="molecule type" value="Genomic_DNA"/>
</dbReference>
<gene>
    <name evidence="1" type="ORF">CWI71_00395</name>
</gene>
<dbReference type="AlphaFoldDB" id="A0A432YQD6"/>